<evidence type="ECO:0000259" key="1">
    <source>
        <dbReference type="Pfam" id="PF13961"/>
    </source>
</evidence>
<comment type="caution">
    <text evidence="2">The sequence shown here is derived from an EMBL/GenBank/DDBJ whole genome shotgun (WGS) entry which is preliminary data.</text>
</comment>
<accession>A0AA88W3P3</accession>
<keyword evidence="3" id="KW-1185">Reference proteome</keyword>
<dbReference type="PANTHER" id="PTHR11439">
    <property type="entry name" value="GAG-POL-RELATED RETROTRANSPOSON"/>
    <property type="match status" value="1"/>
</dbReference>
<proteinExistence type="predicted"/>
<evidence type="ECO:0000313" key="3">
    <source>
        <dbReference type="Proteomes" id="UP001188597"/>
    </source>
</evidence>
<name>A0AA88W3P3_9ASTE</name>
<sequence length="319" mass="36602">MDNSNNSSTQFGVEKLSKTNYQYWRLYMKAYLQGQDLWDIVGGENSEIPSEAVKNIDARKSRRDKAWRGKYWYLKKKGKEEEKGHVQDWDTCLSATFDASESSKVLVLTSIDKDNMGEGLAAINYEKDWIHGFSSLFSQRNEHKGNNTIVIADNVHPMVNEGSVKVKATEKETDIVLLNSVYHFSVISWWSKKQATTTLSSTKAEYNAATVLVAQECTWLRRLVNDICHPIDKPVQIYCDNLSTILFASNPIFHSRTKRIEVHYHFIREHVLEEKIDLVKVDTNEQVADLFKKALAHAKFEKFRTRLGLVSQASTKGRC</sequence>
<feature type="domain" description="DUF4219" evidence="1">
    <location>
        <begin position="16"/>
        <end position="41"/>
    </location>
</feature>
<dbReference type="AlphaFoldDB" id="A0AA88W3P3"/>
<dbReference type="Pfam" id="PF13961">
    <property type="entry name" value="DUF4219"/>
    <property type="match status" value="1"/>
</dbReference>
<organism evidence="2 3">
    <name type="scientific">Escallonia herrerae</name>
    <dbReference type="NCBI Taxonomy" id="1293975"/>
    <lineage>
        <taxon>Eukaryota</taxon>
        <taxon>Viridiplantae</taxon>
        <taxon>Streptophyta</taxon>
        <taxon>Embryophyta</taxon>
        <taxon>Tracheophyta</taxon>
        <taxon>Spermatophyta</taxon>
        <taxon>Magnoliopsida</taxon>
        <taxon>eudicotyledons</taxon>
        <taxon>Gunneridae</taxon>
        <taxon>Pentapetalae</taxon>
        <taxon>asterids</taxon>
        <taxon>campanulids</taxon>
        <taxon>Escalloniales</taxon>
        <taxon>Escalloniaceae</taxon>
        <taxon>Escallonia</taxon>
    </lineage>
</organism>
<reference evidence="2" key="1">
    <citation type="submission" date="2022-12" db="EMBL/GenBank/DDBJ databases">
        <title>Draft genome assemblies for two species of Escallonia (Escalloniales).</title>
        <authorList>
            <person name="Chanderbali A."/>
            <person name="Dervinis C."/>
            <person name="Anghel I."/>
            <person name="Soltis D."/>
            <person name="Soltis P."/>
            <person name="Zapata F."/>
        </authorList>
    </citation>
    <scope>NUCLEOTIDE SEQUENCE</scope>
    <source>
        <strain evidence="2">UCBG64.0493</strain>
        <tissue evidence="2">Leaf</tissue>
    </source>
</reference>
<gene>
    <name evidence="2" type="ORF">RJ639_004218</name>
</gene>
<evidence type="ECO:0000313" key="2">
    <source>
        <dbReference type="EMBL" id="KAK3019269.1"/>
    </source>
</evidence>
<protein>
    <recommendedName>
        <fullName evidence="1">DUF4219 domain-containing protein</fullName>
    </recommendedName>
</protein>
<dbReference type="PANTHER" id="PTHR11439:SF483">
    <property type="entry name" value="PEPTIDE SYNTHASE GLIP-LIKE, PUTATIVE (AFU_ORTHOLOGUE AFUA_3G12920)-RELATED"/>
    <property type="match status" value="1"/>
</dbReference>
<dbReference type="InterPro" id="IPR025314">
    <property type="entry name" value="DUF4219"/>
</dbReference>
<dbReference type="EMBL" id="JAVXUP010000886">
    <property type="protein sequence ID" value="KAK3019269.1"/>
    <property type="molecule type" value="Genomic_DNA"/>
</dbReference>
<dbReference type="Proteomes" id="UP001188597">
    <property type="component" value="Unassembled WGS sequence"/>
</dbReference>
<dbReference type="CDD" id="cd09272">
    <property type="entry name" value="RNase_HI_RT_Ty1"/>
    <property type="match status" value="1"/>
</dbReference>